<dbReference type="EMBL" id="KK583256">
    <property type="protein sequence ID" value="KDO23224.1"/>
    <property type="molecule type" value="Genomic_DNA"/>
</dbReference>
<dbReference type="AlphaFoldDB" id="A0A067BXJ8"/>
<dbReference type="KEGG" id="spar:SPRG_20980"/>
<name>A0A067BXJ8_SAPPC</name>
<protein>
    <submittedName>
        <fullName evidence="1">Uncharacterized protein</fullName>
    </submittedName>
</protein>
<dbReference type="GeneID" id="24141926"/>
<gene>
    <name evidence="1" type="ORF">SPRG_20980</name>
</gene>
<proteinExistence type="predicted"/>
<evidence type="ECO:0000313" key="2">
    <source>
        <dbReference type="Proteomes" id="UP000030745"/>
    </source>
</evidence>
<sequence>MYYDRLYKRLRGRRFDFGLRRVGAERDGRRFVREPVEHALGNGLRRDRVETHGRVDRHFRKLFFKVGGIRVVLLGIRVERRLGPEKAVPVDAREERMRLDVGGAMALQATEPLVRVAVQKRADERRRFVADIVRDLERRIADAGVEVLTIPRIPRRHAGEHLKEHHAEAPPVDGGAMALAREDFGC</sequence>
<reference evidence="1 2" key="1">
    <citation type="journal article" date="2013" name="PLoS Genet.">
        <title>Distinctive expansion of potential virulence genes in the genome of the oomycete fish pathogen Saprolegnia parasitica.</title>
        <authorList>
            <person name="Jiang R.H."/>
            <person name="de Bruijn I."/>
            <person name="Haas B.J."/>
            <person name="Belmonte R."/>
            <person name="Lobach L."/>
            <person name="Christie J."/>
            <person name="van den Ackerveken G."/>
            <person name="Bottin A."/>
            <person name="Bulone V."/>
            <person name="Diaz-Moreno S.M."/>
            <person name="Dumas B."/>
            <person name="Fan L."/>
            <person name="Gaulin E."/>
            <person name="Govers F."/>
            <person name="Grenville-Briggs L.J."/>
            <person name="Horner N.R."/>
            <person name="Levin J.Z."/>
            <person name="Mammella M."/>
            <person name="Meijer H.J."/>
            <person name="Morris P."/>
            <person name="Nusbaum C."/>
            <person name="Oome S."/>
            <person name="Phillips A.J."/>
            <person name="van Rooyen D."/>
            <person name="Rzeszutek E."/>
            <person name="Saraiva M."/>
            <person name="Secombes C.J."/>
            <person name="Seidl M.F."/>
            <person name="Snel B."/>
            <person name="Stassen J.H."/>
            <person name="Sykes S."/>
            <person name="Tripathy S."/>
            <person name="van den Berg H."/>
            <person name="Vega-Arreguin J.C."/>
            <person name="Wawra S."/>
            <person name="Young S.K."/>
            <person name="Zeng Q."/>
            <person name="Dieguez-Uribeondo J."/>
            <person name="Russ C."/>
            <person name="Tyler B.M."/>
            <person name="van West P."/>
        </authorList>
    </citation>
    <scope>NUCLEOTIDE SEQUENCE [LARGE SCALE GENOMIC DNA]</scope>
    <source>
        <strain evidence="1 2">CBS 223.65</strain>
    </source>
</reference>
<evidence type="ECO:0000313" key="1">
    <source>
        <dbReference type="EMBL" id="KDO23224.1"/>
    </source>
</evidence>
<accession>A0A067BXJ8</accession>
<dbReference type="RefSeq" id="XP_012206069.1">
    <property type="nucleotide sequence ID" value="XM_012350679.1"/>
</dbReference>
<organism evidence="1 2">
    <name type="scientific">Saprolegnia parasitica (strain CBS 223.65)</name>
    <dbReference type="NCBI Taxonomy" id="695850"/>
    <lineage>
        <taxon>Eukaryota</taxon>
        <taxon>Sar</taxon>
        <taxon>Stramenopiles</taxon>
        <taxon>Oomycota</taxon>
        <taxon>Saprolegniomycetes</taxon>
        <taxon>Saprolegniales</taxon>
        <taxon>Saprolegniaceae</taxon>
        <taxon>Saprolegnia</taxon>
    </lineage>
</organism>
<keyword evidence="2" id="KW-1185">Reference proteome</keyword>
<dbReference type="VEuPathDB" id="FungiDB:SPRG_20980"/>
<dbReference type="Proteomes" id="UP000030745">
    <property type="component" value="Unassembled WGS sequence"/>
</dbReference>